<organism evidence="1 2">
    <name type="scientific">Dibothriocephalus latus</name>
    <name type="common">Fish tapeworm</name>
    <name type="synonym">Diphyllobothrium latum</name>
    <dbReference type="NCBI Taxonomy" id="60516"/>
    <lineage>
        <taxon>Eukaryota</taxon>
        <taxon>Metazoa</taxon>
        <taxon>Spiralia</taxon>
        <taxon>Lophotrochozoa</taxon>
        <taxon>Platyhelminthes</taxon>
        <taxon>Cestoda</taxon>
        <taxon>Eucestoda</taxon>
        <taxon>Diphyllobothriidea</taxon>
        <taxon>Diphyllobothriidae</taxon>
        <taxon>Dibothriocephalus</taxon>
    </lineage>
</organism>
<dbReference type="EMBL" id="UYRU01057879">
    <property type="protein sequence ID" value="VDN13967.1"/>
    <property type="molecule type" value="Genomic_DNA"/>
</dbReference>
<sequence length="136" mass="15930">MAFSGPQFHPLGLIPPACRRLGVGGAHIAWYLQQLLALKYQCHADRLTTTVAEQLVRTFGRVAVNYREEMNKWVDESYCTSNTKKWNLDYSDNSAKKANEAAERRQLQAERLRELHRRRHLEKAVRRHVMANHFER</sequence>
<gene>
    <name evidence="1" type="ORF">DILT_LOCUS9798</name>
</gene>
<dbReference type="SUPFAM" id="SSF53067">
    <property type="entry name" value="Actin-like ATPase domain"/>
    <property type="match status" value="1"/>
</dbReference>
<protein>
    <submittedName>
        <fullName evidence="1">Uncharacterized protein</fullName>
    </submittedName>
</protein>
<dbReference type="Proteomes" id="UP000281553">
    <property type="component" value="Unassembled WGS sequence"/>
</dbReference>
<name>A0A3P7LQL8_DIBLA</name>
<accession>A0A3P7LQL8</accession>
<evidence type="ECO:0000313" key="1">
    <source>
        <dbReference type="EMBL" id="VDN13967.1"/>
    </source>
</evidence>
<proteinExistence type="predicted"/>
<dbReference type="InterPro" id="IPR043129">
    <property type="entry name" value="ATPase_NBD"/>
</dbReference>
<reference evidence="1 2" key="1">
    <citation type="submission" date="2018-11" db="EMBL/GenBank/DDBJ databases">
        <authorList>
            <consortium name="Pathogen Informatics"/>
        </authorList>
    </citation>
    <scope>NUCLEOTIDE SEQUENCE [LARGE SCALE GENOMIC DNA]</scope>
</reference>
<keyword evidence="2" id="KW-1185">Reference proteome</keyword>
<dbReference type="OrthoDB" id="7340501at2759"/>
<evidence type="ECO:0000313" key="2">
    <source>
        <dbReference type="Proteomes" id="UP000281553"/>
    </source>
</evidence>
<dbReference type="AlphaFoldDB" id="A0A3P7LQL8"/>